<dbReference type="Gene3D" id="1.20.910.10">
    <property type="entry name" value="Heme oxygenase-like"/>
    <property type="match status" value="1"/>
</dbReference>
<gene>
    <name evidence="3" type="ORF">GAYE_SCF00G1679</name>
</gene>
<protein>
    <recommendedName>
        <fullName evidence="2">Peptidase S9 prolyl oligopeptidase catalytic domain-containing protein</fullName>
    </recommendedName>
</protein>
<proteinExistence type="predicted"/>
<dbReference type="AlphaFoldDB" id="A0AAV9I8Z3"/>
<dbReference type="InterPro" id="IPR016084">
    <property type="entry name" value="Haem_Oase-like_multi-hlx"/>
</dbReference>
<organism evidence="3 4">
    <name type="scientific">Galdieria yellowstonensis</name>
    <dbReference type="NCBI Taxonomy" id="3028027"/>
    <lineage>
        <taxon>Eukaryota</taxon>
        <taxon>Rhodophyta</taxon>
        <taxon>Bangiophyceae</taxon>
        <taxon>Galdieriales</taxon>
        <taxon>Galdieriaceae</taxon>
        <taxon>Galdieria</taxon>
    </lineage>
</organism>
<dbReference type="InterPro" id="IPR029058">
    <property type="entry name" value="AB_hydrolase_fold"/>
</dbReference>
<dbReference type="InterPro" id="IPR011042">
    <property type="entry name" value="6-blade_b-propeller_TolB-like"/>
</dbReference>
<dbReference type="SUPFAM" id="SSF53474">
    <property type="entry name" value="alpha/beta-Hydrolases"/>
    <property type="match status" value="1"/>
</dbReference>
<keyword evidence="4" id="KW-1185">Reference proteome</keyword>
<dbReference type="Gene3D" id="3.40.50.1820">
    <property type="entry name" value="alpha/beta hydrolase"/>
    <property type="match status" value="1"/>
</dbReference>
<dbReference type="PANTHER" id="PTHR42776:SF27">
    <property type="entry name" value="DIPEPTIDYL PEPTIDASE FAMILY MEMBER 6"/>
    <property type="match status" value="1"/>
</dbReference>
<evidence type="ECO:0000256" key="1">
    <source>
        <dbReference type="ARBA" id="ARBA00022801"/>
    </source>
</evidence>
<sequence>MDLQSFLLEEDVNNYYSQLDAGSANGDSAENSQTNKWILEKHNMWTKITLNSFYEECAVGTVTRAQLKKWLYDRYRIAQSQASLFESFESIFGKQTNSLGVVLKEDAEWFENKWHQLLHLSEGNLKEYQPSYGAQELIEYSVGVLEKNSTPCNCLLLCWLVNFAFYQGWRMTQRHYHCDQVEILEIARWSCREELMVAIIETQSVLDKILRESASQTLIIELGLYFDGILARLDDMNTVQNVEGKDTPRSAVPSKDIFDGGLQFSPSSSYVHEGAVNSIFYSLALAVMRKEVGNLILDNVPEPSDSLLQVISQFQTSRSSLVCDIVSGGDRTGSILFSTRFGETSNIHCIAGPGACREQQTFFSEPVYDALWQPGGKGFAYLKDTGGSEKFSVFYMDMESGFHYNVSKTKKGRCGSMLWSEDGRHLCYYSTERNGKDWDVYIVDFNTNSEGTLEISQPRIVFQGEGSWSPLDFYRNRLLLRNFISLEESYLYVMDLTNPSFWITVSPDSKSTEDSKEKAAVSFAKFLRVSSRVEDCPIAIVSDSADDFHTLRIHDSSGRPIMSRVETNLHGDIEDLAVAEYCNRNVSMFAFTVNNRGNFELFLGVVRTDNGLELELKPISLQSETVSNNTANKLHYNSLTSLSGKSFREVNASVIRRLRLHATLGLLAFSRYSPTCPGDIYTVQLDTMIVRRWTFGEVGGLDRKRFINPYLFEFESFDGLNIPCWMYLPKSSSKKFPILVHIHGGPEQQSLPVFTPLFQYLLLEKGIAILDPNVRGSSGYGKRYMSLDDQYRRKDAVKDIGSLLDWIDKQPFLDSERIALLGGSYGGFMVLSSVIEYGSRIRAAIDMVGISNFVSYLEKTSAYRRDSRRKEYGDERDPEMRKFLLSISPLTRSHLIQVPLFVAAGQNDPRVPASESEQIQRTRVMDIRKSPIACIGILLFPCS</sequence>
<evidence type="ECO:0000313" key="3">
    <source>
        <dbReference type="EMBL" id="KAK4523783.1"/>
    </source>
</evidence>
<dbReference type="GO" id="GO:0006508">
    <property type="term" value="P:proteolysis"/>
    <property type="evidence" value="ECO:0007669"/>
    <property type="project" value="InterPro"/>
</dbReference>
<dbReference type="InterPro" id="IPR001375">
    <property type="entry name" value="Peptidase_S9_cat"/>
</dbReference>
<dbReference type="EMBL" id="JANCYU010000020">
    <property type="protein sequence ID" value="KAK4523783.1"/>
    <property type="molecule type" value="Genomic_DNA"/>
</dbReference>
<accession>A0AAV9I8Z3</accession>
<name>A0AAV9I8Z3_9RHOD</name>
<keyword evidence="1" id="KW-0378">Hydrolase</keyword>
<evidence type="ECO:0000259" key="2">
    <source>
        <dbReference type="Pfam" id="PF00326"/>
    </source>
</evidence>
<feature type="domain" description="Peptidase S9 prolyl oligopeptidase catalytic" evidence="2">
    <location>
        <begin position="759"/>
        <end position="919"/>
    </location>
</feature>
<dbReference type="GO" id="GO:0004252">
    <property type="term" value="F:serine-type endopeptidase activity"/>
    <property type="evidence" value="ECO:0007669"/>
    <property type="project" value="TreeGrafter"/>
</dbReference>
<comment type="caution">
    <text evidence="3">The sequence shown here is derived from an EMBL/GenBank/DDBJ whole genome shotgun (WGS) entry which is preliminary data.</text>
</comment>
<dbReference type="SUPFAM" id="SSF82171">
    <property type="entry name" value="DPP6 N-terminal domain-like"/>
    <property type="match status" value="1"/>
</dbReference>
<dbReference type="Gene3D" id="2.120.10.30">
    <property type="entry name" value="TolB, C-terminal domain"/>
    <property type="match status" value="1"/>
</dbReference>
<reference evidence="3 4" key="1">
    <citation type="submission" date="2022-07" db="EMBL/GenBank/DDBJ databases">
        <title>Genome-wide signatures of adaptation to extreme environments.</title>
        <authorList>
            <person name="Cho C.H."/>
            <person name="Yoon H.S."/>
        </authorList>
    </citation>
    <scope>NUCLEOTIDE SEQUENCE [LARGE SCALE GENOMIC DNA]</scope>
    <source>
        <strain evidence="3 4">108.79 E11</strain>
    </source>
</reference>
<dbReference type="Proteomes" id="UP001300502">
    <property type="component" value="Unassembled WGS sequence"/>
</dbReference>
<dbReference type="Pfam" id="PF00326">
    <property type="entry name" value="Peptidase_S9"/>
    <property type="match status" value="1"/>
</dbReference>
<evidence type="ECO:0000313" key="4">
    <source>
        <dbReference type="Proteomes" id="UP001300502"/>
    </source>
</evidence>
<dbReference type="PANTHER" id="PTHR42776">
    <property type="entry name" value="SERINE PEPTIDASE S9 FAMILY MEMBER"/>
    <property type="match status" value="1"/>
</dbReference>